<dbReference type="PROSITE" id="PS01098">
    <property type="entry name" value="LIPASE_GDSL_SER"/>
    <property type="match status" value="1"/>
</dbReference>
<evidence type="ECO:0000313" key="2">
    <source>
        <dbReference type="EMBL" id="CAL0328687.1"/>
    </source>
</evidence>
<dbReference type="InterPro" id="IPR050592">
    <property type="entry name" value="GDSL_lipolytic_enzyme"/>
</dbReference>
<evidence type="ECO:0000256" key="1">
    <source>
        <dbReference type="ARBA" id="ARBA00008668"/>
    </source>
</evidence>
<dbReference type="GO" id="GO:0005576">
    <property type="term" value="C:extracellular region"/>
    <property type="evidence" value="ECO:0007669"/>
    <property type="project" value="TreeGrafter"/>
</dbReference>
<comment type="caution">
    <text evidence="2">The sequence shown here is derived from an EMBL/GenBank/DDBJ whole genome shotgun (WGS) entry which is preliminary data.</text>
</comment>
<dbReference type="PANTHER" id="PTHR45642">
    <property type="entry name" value="GDSL ESTERASE/LIPASE EXL3"/>
    <property type="match status" value="1"/>
</dbReference>
<organism evidence="2 3">
    <name type="scientific">Lupinus luteus</name>
    <name type="common">European yellow lupine</name>
    <dbReference type="NCBI Taxonomy" id="3873"/>
    <lineage>
        <taxon>Eukaryota</taxon>
        <taxon>Viridiplantae</taxon>
        <taxon>Streptophyta</taxon>
        <taxon>Embryophyta</taxon>
        <taxon>Tracheophyta</taxon>
        <taxon>Spermatophyta</taxon>
        <taxon>Magnoliopsida</taxon>
        <taxon>eudicotyledons</taxon>
        <taxon>Gunneridae</taxon>
        <taxon>Pentapetalae</taxon>
        <taxon>rosids</taxon>
        <taxon>fabids</taxon>
        <taxon>Fabales</taxon>
        <taxon>Fabaceae</taxon>
        <taxon>Papilionoideae</taxon>
        <taxon>50 kb inversion clade</taxon>
        <taxon>genistoids sensu lato</taxon>
        <taxon>core genistoids</taxon>
        <taxon>Genisteae</taxon>
        <taxon>Lupinus</taxon>
    </lineage>
</organism>
<dbReference type="InterPro" id="IPR001087">
    <property type="entry name" value="GDSL"/>
</dbReference>
<name>A0AAV1Y3X2_LUPLU</name>
<dbReference type="Pfam" id="PF00657">
    <property type="entry name" value="Lipase_GDSL"/>
    <property type="match status" value="1"/>
</dbReference>
<gene>
    <name evidence="2" type="ORF">LLUT_LOCUS29747</name>
</gene>
<evidence type="ECO:0000313" key="3">
    <source>
        <dbReference type="Proteomes" id="UP001497480"/>
    </source>
</evidence>
<dbReference type="CDD" id="cd01837">
    <property type="entry name" value="SGNH_plant_lipase_like"/>
    <property type="match status" value="1"/>
</dbReference>
<dbReference type="EMBL" id="CAXHTB010000021">
    <property type="protein sequence ID" value="CAL0328687.1"/>
    <property type="molecule type" value="Genomic_DNA"/>
</dbReference>
<comment type="similarity">
    <text evidence="1">Belongs to the 'GDSL' lipolytic enzyme family.</text>
</comment>
<accession>A0AAV1Y3X2</accession>
<dbReference type="InterPro" id="IPR035669">
    <property type="entry name" value="SGNH_plant_lipase-like"/>
</dbReference>
<dbReference type="Proteomes" id="UP001497480">
    <property type="component" value="Unassembled WGS sequence"/>
</dbReference>
<protein>
    <submittedName>
        <fullName evidence="2">Uncharacterized protein</fullName>
    </submittedName>
</protein>
<dbReference type="GO" id="GO:0016298">
    <property type="term" value="F:lipase activity"/>
    <property type="evidence" value="ECO:0007669"/>
    <property type="project" value="InterPro"/>
</dbReference>
<dbReference type="AlphaFoldDB" id="A0AAV1Y3X2"/>
<sequence length="344" mass="37162">MDQLLIDRLVMAILVLCVYRIPMVNASYPALFAFGDSILDTGNNNVLVSITKCNYPPYGRDFNGGIPTGRFSNGKVPSDLIAGALKIKDTLPAYNDPKLDPKELPTGVCFASGGSGLDTLTSTFLEVISIADQLKMFKEYIGKLTANVGQQNASEIISKSLVILSAANNDIAITFSLGRRPIPFPAYSNLLVDWTSSFLKELYALGVRHVWAFSTLTLGCLPGGRGSVGGVLCNEAVNAFAVEFNSNLEKYVTSIKTTTPDYDVQYVDVYNPLRNIISSSPVSGFTNKINGCCGGNAVASGELCTSLTGQCTDTSTYVFWDFAHPTQRAYEIIVSDIIQKHAQQ</sequence>
<dbReference type="SUPFAM" id="SSF52266">
    <property type="entry name" value="SGNH hydrolase"/>
    <property type="match status" value="1"/>
</dbReference>
<reference evidence="2 3" key="1">
    <citation type="submission" date="2024-03" db="EMBL/GenBank/DDBJ databases">
        <authorList>
            <person name="Martinez-Hernandez J."/>
        </authorList>
    </citation>
    <scope>NUCLEOTIDE SEQUENCE [LARGE SCALE GENOMIC DNA]</scope>
</reference>
<dbReference type="InterPro" id="IPR008265">
    <property type="entry name" value="Lipase_GDSL_AS"/>
</dbReference>
<proteinExistence type="inferred from homology"/>
<dbReference type="InterPro" id="IPR036514">
    <property type="entry name" value="SGNH_hydro_sf"/>
</dbReference>
<dbReference type="PANTHER" id="PTHR45642:SF52">
    <property type="entry name" value="GDSL-LIKE LIPASE_ACYLHYDROLASE"/>
    <property type="match status" value="1"/>
</dbReference>
<dbReference type="GO" id="GO:0006629">
    <property type="term" value="P:lipid metabolic process"/>
    <property type="evidence" value="ECO:0007669"/>
    <property type="project" value="InterPro"/>
</dbReference>
<keyword evidence="3" id="KW-1185">Reference proteome</keyword>
<dbReference type="Gene3D" id="3.40.50.1110">
    <property type="entry name" value="SGNH hydrolase"/>
    <property type="match status" value="1"/>
</dbReference>